<gene>
    <name evidence="2" type="ORF">GCM10009744_59750</name>
</gene>
<proteinExistence type="predicted"/>
<evidence type="ECO:0000313" key="3">
    <source>
        <dbReference type="Proteomes" id="UP001501319"/>
    </source>
</evidence>
<evidence type="ECO:0000313" key="2">
    <source>
        <dbReference type="EMBL" id="GAA1658510.1"/>
    </source>
</evidence>
<comment type="caution">
    <text evidence="2">The sequence shown here is derived from an EMBL/GenBank/DDBJ whole genome shotgun (WGS) entry which is preliminary data.</text>
</comment>
<sequence>MLSVGISEANAQGGTGKPPVKGAVAPVPLQVPRLGDPAFTANTATLHGFDVTGVISNAVADNSSCPNEAEASRFGGSVTLNGLEITVPCNLVIQMPANTFTWADFVTYQGGKVPLDGLELQAVGNVVTNNADGVTRNIAALMYTSQQTLNGGSGFVTGIDYANGILKVENLKGAAGTVNVQINDPKTTGTIKDATGADTGRHSAGQSPDGRFSVDQANPTIHAGTGYPMCIPRTDPTTGPDDAACPQQNRPARKATTVNNAPVPAVAACRLFGNAGVALPASGELTQTPANQYCTEFVMPAVPATGVVPANTPDPRQQAPFEIGDYVSFAGTRVALPLVDGSTVDGISAHTIEANLGIYTQPGTQPSYLAIGEFGVGTGDPVANGVNGAAQEAQNRIFLEASTTDVKTPVDIYYPQVDPSTGAIKNRWVTPYEMTGENQTPAIAGDPTGGLTTQNTGPQPQRARIRATKAVLLLLNQPTRTVRVAVRTLCKPKAVSATDPTIDQAALDACLNNAPVVANGLQAGEYTAPVFEYIFPENVKPGDPLVANDLWQLPFLRNGEGATTASAIGPSVGALTPSPW</sequence>
<dbReference type="Proteomes" id="UP001501319">
    <property type="component" value="Unassembled WGS sequence"/>
</dbReference>
<evidence type="ECO:0000256" key="1">
    <source>
        <dbReference type="SAM" id="MobiDB-lite"/>
    </source>
</evidence>
<organism evidence="2 3">
    <name type="scientific">Kribbella alba</name>
    <dbReference type="NCBI Taxonomy" id="190197"/>
    <lineage>
        <taxon>Bacteria</taxon>
        <taxon>Bacillati</taxon>
        <taxon>Actinomycetota</taxon>
        <taxon>Actinomycetes</taxon>
        <taxon>Propionibacteriales</taxon>
        <taxon>Kribbellaceae</taxon>
        <taxon>Kribbella</taxon>
    </lineage>
</organism>
<feature type="region of interest" description="Disordered" evidence="1">
    <location>
        <begin position="189"/>
        <end position="213"/>
    </location>
</feature>
<protein>
    <submittedName>
        <fullName evidence="2">Uncharacterized protein</fullName>
    </submittedName>
</protein>
<name>A0ABN2FTI0_9ACTN</name>
<keyword evidence="3" id="KW-1185">Reference proteome</keyword>
<accession>A0ABN2FTI0</accession>
<reference evidence="2 3" key="1">
    <citation type="journal article" date="2019" name="Int. J. Syst. Evol. Microbiol.">
        <title>The Global Catalogue of Microorganisms (GCM) 10K type strain sequencing project: providing services to taxonomists for standard genome sequencing and annotation.</title>
        <authorList>
            <consortium name="The Broad Institute Genomics Platform"/>
            <consortium name="The Broad Institute Genome Sequencing Center for Infectious Disease"/>
            <person name="Wu L."/>
            <person name="Ma J."/>
        </authorList>
    </citation>
    <scope>NUCLEOTIDE SEQUENCE [LARGE SCALE GENOMIC DNA]</scope>
    <source>
        <strain evidence="2 3">JCM 14306</strain>
    </source>
</reference>
<feature type="region of interest" description="Disordered" evidence="1">
    <location>
        <begin position="1"/>
        <end position="24"/>
    </location>
</feature>
<dbReference type="EMBL" id="BAAANE010000012">
    <property type="protein sequence ID" value="GAA1658510.1"/>
    <property type="molecule type" value="Genomic_DNA"/>
</dbReference>